<dbReference type="AlphaFoldDB" id="W4EKE7"/>
<accession>W4EKE7</accession>
<protein>
    <submittedName>
        <fullName evidence="1">Uncharacterized protein</fullName>
    </submittedName>
</protein>
<gene>
    <name evidence="1" type="ORF">C176_20094</name>
</gene>
<proteinExistence type="predicted"/>
<reference evidence="1 2" key="1">
    <citation type="journal article" date="2014" name="BMC Genomics">
        <title>Genomic comparison of sporeforming bacilli isolated from milk.</title>
        <authorList>
            <person name="Moreno Switt A.I."/>
            <person name="Andrus A.D."/>
            <person name="Ranieri M.L."/>
            <person name="Orsi R.H."/>
            <person name="Ivy R."/>
            <person name="den Bakker H.C."/>
            <person name="Martin N.H."/>
            <person name="Wiedmann M."/>
            <person name="Boor K.J."/>
        </authorList>
    </citation>
    <scope>NUCLEOTIDE SEQUENCE [LARGE SCALE GENOMIC DNA]</scope>
    <source>
        <strain evidence="1 2">FSL R5-213</strain>
    </source>
</reference>
<name>W4EKE7_9BACL</name>
<comment type="caution">
    <text evidence="1">The sequence shown here is derived from an EMBL/GenBank/DDBJ whole genome shotgun (WGS) entry which is preliminary data.</text>
</comment>
<evidence type="ECO:0000313" key="2">
    <source>
        <dbReference type="Proteomes" id="UP000019062"/>
    </source>
</evidence>
<evidence type="ECO:0000313" key="1">
    <source>
        <dbReference type="EMBL" id="ETT81048.1"/>
    </source>
</evidence>
<dbReference type="EMBL" id="ASQA01000042">
    <property type="protein sequence ID" value="ETT81048.1"/>
    <property type="molecule type" value="Genomic_DNA"/>
</dbReference>
<organism evidence="1 2">
    <name type="scientific">Viridibacillus arenosi FSL R5-213</name>
    <dbReference type="NCBI Taxonomy" id="1227360"/>
    <lineage>
        <taxon>Bacteria</taxon>
        <taxon>Bacillati</taxon>
        <taxon>Bacillota</taxon>
        <taxon>Bacilli</taxon>
        <taxon>Bacillales</taxon>
        <taxon>Caryophanaceae</taxon>
        <taxon>Viridibacillus</taxon>
    </lineage>
</organism>
<keyword evidence="2" id="KW-1185">Reference proteome</keyword>
<dbReference type="Proteomes" id="UP000019062">
    <property type="component" value="Unassembled WGS sequence"/>
</dbReference>
<sequence>MGKLYLKLRSNFPRFGSKKNLTNKPFTNLRLAEEKMTWGGTEVPSSYFAAGENTNFRETRTTTGGRRMEHWPMYKCAPFGKTNSLNPIKFDADFNCFFEVKIERE</sequence>